<proteinExistence type="predicted"/>
<comment type="caution">
    <text evidence="1">The sequence shown here is derived from an EMBL/GenBank/DDBJ whole genome shotgun (WGS) entry which is preliminary data.</text>
</comment>
<reference evidence="1 2" key="1">
    <citation type="submission" date="2013-01" db="EMBL/GenBank/DDBJ databases">
        <authorList>
            <person name="Harkins D.M."/>
            <person name="Durkin A.S."/>
            <person name="Brinkac L.M."/>
            <person name="Haft D.H."/>
            <person name="Selengut J.D."/>
            <person name="Sanka R."/>
            <person name="DePew J."/>
            <person name="Purushe J."/>
            <person name="Picardeau M."/>
            <person name="Werts C."/>
            <person name="Goarant C."/>
            <person name="Vinetz J.M."/>
            <person name="Sutton G.G."/>
            <person name="Nierman W.C."/>
            <person name="Fouts D.E."/>
        </authorList>
    </citation>
    <scope>NUCLEOTIDE SEQUENCE [LARGE SCALE GENOMIC DNA]</scope>
    <source>
        <strain evidence="1 2">200901868</strain>
    </source>
</reference>
<name>M6WT19_LEPBO</name>
<dbReference type="EMBL" id="AKWF02000018">
    <property type="protein sequence ID" value="EMO64918.1"/>
    <property type="molecule type" value="Genomic_DNA"/>
</dbReference>
<accession>M6WT19</accession>
<dbReference type="Proteomes" id="UP000012159">
    <property type="component" value="Unassembled WGS sequence"/>
</dbReference>
<organism evidence="1 2">
    <name type="scientific">Leptospira borgpetersenii serovar Pomona str. 200901868</name>
    <dbReference type="NCBI Taxonomy" id="1192866"/>
    <lineage>
        <taxon>Bacteria</taxon>
        <taxon>Pseudomonadati</taxon>
        <taxon>Spirochaetota</taxon>
        <taxon>Spirochaetia</taxon>
        <taxon>Leptospirales</taxon>
        <taxon>Leptospiraceae</taxon>
        <taxon>Leptospira</taxon>
    </lineage>
</organism>
<dbReference type="AlphaFoldDB" id="M6WT19"/>
<evidence type="ECO:0000313" key="1">
    <source>
        <dbReference type="EMBL" id="EMO64918.1"/>
    </source>
</evidence>
<gene>
    <name evidence="1" type="ORF">LEP1GSC133_2788</name>
</gene>
<sequence>MVIAGELVGGINEIDSLGMEINPKIPTATNSINVVICLLYNRPIKESIYIYFRFTIEK</sequence>
<evidence type="ECO:0000313" key="2">
    <source>
        <dbReference type="Proteomes" id="UP000012159"/>
    </source>
</evidence>
<protein>
    <submittedName>
        <fullName evidence="1">Uncharacterized protein</fullName>
    </submittedName>
</protein>